<evidence type="ECO:0008006" key="3">
    <source>
        <dbReference type="Google" id="ProtNLM"/>
    </source>
</evidence>
<dbReference type="HOGENOM" id="CLU_000288_125_12_1"/>
<dbReference type="InterPro" id="IPR011990">
    <property type="entry name" value="TPR-like_helical_dom_sf"/>
</dbReference>
<dbReference type="EMBL" id="KN847479">
    <property type="protein sequence ID" value="KIX03666.1"/>
    <property type="molecule type" value="Genomic_DNA"/>
</dbReference>
<dbReference type="SUPFAM" id="SSF48452">
    <property type="entry name" value="TPR-like"/>
    <property type="match status" value="2"/>
</dbReference>
<keyword evidence="2" id="KW-1185">Reference proteome</keyword>
<name>A0A0D2IKA1_9EURO</name>
<dbReference type="Gene3D" id="1.25.40.10">
    <property type="entry name" value="Tetratricopeptide repeat domain"/>
    <property type="match status" value="1"/>
</dbReference>
<dbReference type="Pfam" id="PF13424">
    <property type="entry name" value="TPR_12"/>
    <property type="match status" value="1"/>
</dbReference>
<accession>A0A0D2IKA1</accession>
<dbReference type="InterPro" id="IPR053137">
    <property type="entry name" value="NLR-like"/>
</dbReference>
<proteinExistence type="predicted"/>
<dbReference type="AlphaFoldDB" id="A0A0D2IKA1"/>
<reference evidence="1 2" key="1">
    <citation type="submission" date="2015-01" db="EMBL/GenBank/DDBJ databases">
        <title>The Genome Sequence of Rhinocladiella mackenzie CBS 650.93.</title>
        <authorList>
            <consortium name="The Broad Institute Genomics Platform"/>
            <person name="Cuomo C."/>
            <person name="de Hoog S."/>
            <person name="Gorbushina A."/>
            <person name="Stielow B."/>
            <person name="Teixiera M."/>
            <person name="Abouelleil A."/>
            <person name="Chapman S.B."/>
            <person name="Priest M."/>
            <person name="Young S.K."/>
            <person name="Wortman J."/>
            <person name="Nusbaum C."/>
            <person name="Birren B."/>
        </authorList>
    </citation>
    <scope>NUCLEOTIDE SEQUENCE [LARGE SCALE GENOMIC DNA]</scope>
    <source>
        <strain evidence="1 2">CBS 650.93</strain>
    </source>
</reference>
<evidence type="ECO:0000313" key="2">
    <source>
        <dbReference type="Proteomes" id="UP000053617"/>
    </source>
</evidence>
<dbReference type="RefSeq" id="XP_013270802.1">
    <property type="nucleotide sequence ID" value="XM_013415348.1"/>
</dbReference>
<dbReference type="Pfam" id="PF13374">
    <property type="entry name" value="TPR_10"/>
    <property type="match status" value="2"/>
</dbReference>
<evidence type="ECO:0000313" key="1">
    <source>
        <dbReference type="EMBL" id="KIX03666.1"/>
    </source>
</evidence>
<gene>
    <name evidence="1" type="ORF">Z518_07219</name>
</gene>
<dbReference type="OrthoDB" id="4151297at2759"/>
<dbReference type="PANTHER" id="PTHR46082:SF6">
    <property type="entry name" value="AAA+ ATPASE DOMAIN-CONTAINING PROTEIN-RELATED"/>
    <property type="match status" value="1"/>
</dbReference>
<sequence length="407" mass="46581">MDEPEEEVIKLLSEDFGDQSRYSDAHNAVATTWLISFQQIRKYHPLPAQFLSFIACLCEKNIPQPLLPEVGSKKDLVDAIATLKGYSFITKQTEDRGGKNHEVLYDMHRLVRLAARNWLKTERTLSDWTKAGVLRVAELFPTRDYKHKGTWTVLLPHAQRLCEDIEDRDLPERYQLLEKMGLCFVVDGKYNEAVKAHITVAQWRENSLETSKEQILGAYNNLGEAFNLKGDLPAVEVYLQKALKGRKEILGAEHPSTLTNMANLASTYRNQGRWKEAEELNVQVTEMRKRVLGEEHPDTLTSVSNLASMFWDQGRWKEAEELEVQVMETRKRVLGPKHPDTLTSMRNLAYTLKNLSRGEEAIELMTSYQELMVKVLGPSDHRTRGVLKTLMTWSGAGDNTSYRGLRC</sequence>
<protein>
    <recommendedName>
        <fullName evidence="3">Kinesin light chain</fullName>
    </recommendedName>
</protein>
<organism evidence="1 2">
    <name type="scientific">Rhinocladiella mackenziei CBS 650.93</name>
    <dbReference type="NCBI Taxonomy" id="1442369"/>
    <lineage>
        <taxon>Eukaryota</taxon>
        <taxon>Fungi</taxon>
        <taxon>Dikarya</taxon>
        <taxon>Ascomycota</taxon>
        <taxon>Pezizomycotina</taxon>
        <taxon>Eurotiomycetes</taxon>
        <taxon>Chaetothyriomycetidae</taxon>
        <taxon>Chaetothyriales</taxon>
        <taxon>Herpotrichiellaceae</taxon>
        <taxon>Rhinocladiella</taxon>
    </lineage>
</organism>
<dbReference type="Proteomes" id="UP000053617">
    <property type="component" value="Unassembled WGS sequence"/>
</dbReference>
<dbReference type="PANTHER" id="PTHR46082">
    <property type="entry name" value="ATP/GTP-BINDING PROTEIN-RELATED"/>
    <property type="match status" value="1"/>
</dbReference>
<dbReference type="VEuPathDB" id="FungiDB:Z518_07219"/>
<dbReference type="GeneID" id="25295290"/>
<dbReference type="STRING" id="1442369.A0A0D2IKA1"/>